<sequence>MHKPARAPPERLTQRFNLSRLRSGDILSPSILQVFHNEICRDNLSVVVPLLVFVYEDLATITVPSTPSESELSTKDLCLVKWCIHCMTVILVRFDDEHSEADYATAVLHTFSHKTTLFPWLRMLENCYLCDYPVDDMPLPELTTALCCVLNVIHHIGPWGNEYTLRFCLDTWYSVSTSSQKIVIRQNLMILLERVTKQFWKKHDPPPSAWATDIGKLPLTCATLASVKRHLSLISTCPTCADPTPFLYEALDAAVLRSINLLQDPSIATMIDTVEFCKITMGALDVVAERRRRISELPKAFKCDHDDGDGNLHSPSGPRGVFEVYLLEHLWVLLVKFLMDVPGTKPLFTCLKLGILRLYLQSGYHAPPESERAPVWCDWPSETPETHRTALVNLLPSYLMFPRAWKAIEWSIMKTVISGVTPFPPEDPDIPSVWDRIRKRVSHAHDVYAVVHEKKRIFDRCMFRQCPRGRVS</sequence>
<accession>A0ABR3J937</accession>
<comment type="caution">
    <text evidence="1">The sequence shown here is derived from an EMBL/GenBank/DDBJ whole genome shotgun (WGS) entry which is preliminary data.</text>
</comment>
<reference evidence="2" key="1">
    <citation type="submission" date="2024-06" db="EMBL/GenBank/DDBJ databases">
        <title>Multi-omics analyses provide insights into the biosynthesis of the anticancer antibiotic pleurotin in Hohenbuehelia grisea.</title>
        <authorList>
            <person name="Weaver J.A."/>
            <person name="Alberti F."/>
        </authorList>
    </citation>
    <scope>NUCLEOTIDE SEQUENCE [LARGE SCALE GENOMIC DNA]</scope>
    <source>
        <strain evidence="2">T-177</strain>
    </source>
</reference>
<evidence type="ECO:0000313" key="2">
    <source>
        <dbReference type="Proteomes" id="UP001556367"/>
    </source>
</evidence>
<organism evidence="1 2">
    <name type="scientific">Hohenbuehelia grisea</name>
    <dbReference type="NCBI Taxonomy" id="104357"/>
    <lineage>
        <taxon>Eukaryota</taxon>
        <taxon>Fungi</taxon>
        <taxon>Dikarya</taxon>
        <taxon>Basidiomycota</taxon>
        <taxon>Agaricomycotina</taxon>
        <taxon>Agaricomycetes</taxon>
        <taxon>Agaricomycetidae</taxon>
        <taxon>Agaricales</taxon>
        <taxon>Pleurotineae</taxon>
        <taxon>Pleurotaceae</taxon>
        <taxon>Hohenbuehelia</taxon>
    </lineage>
</organism>
<proteinExistence type="predicted"/>
<protein>
    <submittedName>
        <fullName evidence="1">Uncharacterized protein</fullName>
    </submittedName>
</protein>
<dbReference type="Proteomes" id="UP001556367">
    <property type="component" value="Unassembled WGS sequence"/>
</dbReference>
<name>A0ABR3J937_9AGAR</name>
<keyword evidence="2" id="KW-1185">Reference proteome</keyword>
<gene>
    <name evidence="1" type="ORF">HGRIS_008782</name>
</gene>
<evidence type="ECO:0000313" key="1">
    <source>
        <dbReference type="EMBL" id="KAL0952169.1"/>
    </source>
</evidence>
<dbReference type="EMBL" id="JASNQZ010000011">
    <property type="protein sequence ID" value="KAL0952169.1"/>
    <property type="molecule type" value="Genomic_DNA"/>
</dbReference>